<evidence type="ECO:0000313" key="3">
    <source>
        <dbReference type="Proteomes" id="UP000664628"/>
    </source>
</evidence>
<keyword evidence="1" id="KW-0812">Transmembrane</keyword>
<dbReference type="EMBL" id="JAFMYW010000005">
    <property type="protein sequence ID" value="MBO0950291.1"/>
    <property type="molecule type" value="Genomic_DNA"/>
</dbReference>
<keyword evidence="3" id="KW-1185">Reference proteome</keyword>
<accession>A0ABS3JJV5</accession>
<gene>
    <name evidence="2" type="ORF">J2I46_16980</name>
</gene>
<comment type="caution">
    <text evidence="2">The sequence shown here is derived from an EMBL/GenBank/DDBJ whole genome shotgun (WGS) entry which is preliminary data.</text>
</comment>
<evidence type="ECO:0008006" key="4">
    <source>
        <dbReference type="Google" id="ProtNLM"/>
    </source>
</evidence>
<dbReference type="RefSeq" id="WP_207330250.1">
    <property type="nucleotide sequence ID" value="NZ_JAFMYW010000005.1"/>
</dbReference>
<feature type="transmembrane region" description="Helical" evidence="1">
    <location>
        <begin position="12"/>
        <end position="31"/>
    </location>
</feature>
<sequence>MTPENTYNSLYVQSGTVLLVLRIGLLLLGAWRWRLLTDELRIFWYYLLASFGSNLLEQGFIWSVNNQTDFWLPYLEKYKIGDTNFLSILPRLLDYIFLGPFYARLLTGQLANWIRWTSIALIFTAIGVYIWIDGFRSFGAVNALMNRVYLIVLPLLHLWLIYRSLPALSLWKNSYFLISLGLLTANIFSFYLSLFGHKLNETDGIRFLQLSLLRNAFVLISLGLYACAFYQVRYVRFITKTA</sequence>
<feature type="transmembrane region" description="Helical" evidence="1">
    <location>
        <begin position="212"/>
        <end position="232"/>
    </location>
</feature>
<dbReference type="Proteomes" id="UP000664628">
    <property type="component" value="Unassembled WGS sequence"/>
</dbReference>
<feature type="transmembrane region" description="Helical" evidence="1">
    <location>
        <begin position="113"/>
        <end position="132"/>
    </location>
</feature>
<keyword evidence="1" id="KW-1133">Transmembrane helix</keyword>
<evidence type="ECO:0000313" key="2">
    <source>
        <dbReference type="EMBL" id="MBO0950291.1"/>
    </source>
</evidence>
<feature type="transmembrane region" description="Helical" evidence="1">
    <location>
        <begin position="144"/>
        <end position="162"/>
    </location>
</feature>
<name>A0ABS3JJV5_9BACT</name>
<evidence type="ECO:0000256" key="1">
    <source>
        <dbReference type="SAM" id="Phobius"/>
    </source>
</evidence>
<keyword evidence="1" id="KW-0472">Membrane</keyword>
<protein>
    <recommendedName>
        <fullName evidence="4">DUF2029 domain-containing protein</fullName>
    </recommendedName>
</protein>
<organism evidence="2 3">
    <name type="scientific">Fibrella forsythiae</name>
    <dbReference type="NCBI Taxonomy" id="2817061"/>
    <lineage>
        <taxon>Bacteria</taxon>
        <taxon>Pseudomonadati</taxon>
        <taxon>Bacteroidota</taxon>
        <taxon>Cytophagia</taxon>
        <taxon>Cytophagales</taxon>
        <taxon>Spirosomataceae</taxon>
        <taxon>Fibrella</taxon>
    </lineage>
</organism>
<feature type="transmembrane region" description="Helical" evidence="1">
    <location>
        <begin position="43"/>
        <end position="65"/>
    </location>
</feature>
<feature type="transmembrane region" description="Helical" evidence="1">
    <location>
        <begin position="174"/>
        <end position="192"/>
    </location>
</feature>
<feature type="transmembrane region" description="Helical" evidence="1">
    <location>
        <begin position="85"/>
        <end position="106"/>
    </location>
</feature>
<proteinExistence type="predicted"/>
<reference evidence="2 3" key="1">
    <citation type="submission" date="2021-03" db="EMBL/GenBank/DDBJ databases">
        <title>Fibrella sp. HMF5405 genome sequencing and assembly.</title>
        <authorList>
            <person name="Kang H."/>
            <person name="Kim H."/>
            <person name="Bae S."/>
            <person name="Joh K."/>
        </authorList>
    </citation>
    <scope>NUCLEOTIDE SEQUENCE [LARGE SCALE GENOMIC DNA]</scope>
    <source>
        <strain evidence="2 3">HMF5405</strain>
    </source>
</reference>